<organism evidence="1 2">
    <name type="scientific">Abeliophyllum distichum</name>
    <dbReference type="NCBI Taxonomy" id="126358"/>
    <lineage>
        <taxon>Eukaryota</taxon>
        <taxon>Viridiplantae</taxon>
        <taxon>Streptophyta</taxon>
        <taxon>Embryophyta</taxon>
        <taxon>Tracheophyta</taxon>
        <taxon>Spermatophyta</taxon>
        <taxon>Magnoliopsida</taxon>
        <taxon>eudicotyledons</taxon>
        <taxon>Gunneridae</taxon>
        <taxon>Pentapetalae</taxon>
        <taxon>asterids</taxon>
        <taxon>lamiids</taxon>
        <taxon>Lamiales</taxon>
        <taxon>Oleaceae</taxon>
        <taxon>Forsythieae</taxon>
        <taxon>Abeliophyllum</taxon>
    </lineage>
</organism>
<proteinExistence type="predicted"/>
<reference evidence="2" key="1">
    <citation type="submission" date="2024-07" db="EMBL/GenBank/DDBJ databases">
        <title>Two chromosome-level genome assemblies of Korean endemic species Abeliophyllum distichum and Forsythia ovata (Oleaceae).</title>
        <authorList>
            <person name="Jang H."/>
        </authorList>
    </citation>
    <scope>NUCLEOTIDE SEQUENCE [LARGE SCALE GENOMIC DNA]</scope>
</reference>
<evidence type="ECO:0000313" key="2">
    <source>
        <dbReference type="Proteomes" id="UP001604336"/>
    </source>
</evidence>
<keyword evidence="2" id="KW-1185">Reference proteome</keyword>
<dbReference type="EMBL" id="JBFOLK010000003">
    <property type="protein sequence ID" value="KAL2525184.1"/>
    <property type="molecule type" value="Genomic_DNA"/>
</dbReference>
<sequence>MDNVDTVWILVCYPVEFEQNVEDTWTWKYVGKGQGKTTPIHVSRSICFAKLYNKVKEVLKVDSSLYEMEMAYLVPEMSKVPTAPTVINCHNNVKYFVSICKETYLCVTLSKKDAQESR</sequence>
<dbReference type="AlphaFoldDB" id="A0ABD1UJH0"/>
<protein>
    <submittedName>
        <fullName evidence="1">Uncharacterized protein</fullName>
    </submittedName>
</protein>
<comment type="caution">
    <text evidence="1">The sequence shown here is derived from an EMBL/GenBank/DDBJ whole genome shotgun (WGS) entry which is preliminary data.</text>
</comment>
<name>A0ABD1UJH0_9LAMI</name>
<accession>A0ABD1UJH0</accession>
<evidence type="ECO:0000313" key="1">
    <source>
        <dbReference type="EMBL" id="KAL2525184.1"/>
    </source>
</evidence>
<gene>
    <name evidence="1" type="ORF">Adt_10238</name>
</gene>
<dbReference type="Proteomes" id="UP001604336">
    <property type="component" value="Unassembled WGS sequence"/>
</dbReference>